<accession>A0A4Q9PZI2</accession>
<protein>
    <submittedName>
        <fullName evidence="3">SET domain-containing protein</fullName>
    </submittedName>
</protein>
<dbReference type="AlphaFoldDB" id="A0A4Q9PZI2"/>
<dbReference type="EMBL" id="ML145107">
    <property type="protein sequence ID" value="TBU60111.1"/>
    <property type="molecule type" value="Genomic_DNA"/>
</dbReference>
<dbReference type="Proteomes" id="UP000292082">
    <property type="component" value="Unassembled WGS sequence"/>
</dbReference>
<evidence type="ECO:0000313" key="3">
    <source>
        <dbReference type="EMBL" id="TBU60111.1"/>
    </source>
</evidence>
<organism evidence="3 4">
    <name type="scientific">Dichomitus squalens</name>
    <dbReference type="NCBI Taxonomy" id="114155"/>
    <lineage>
        <taxon>Eukaryota</taxon>
        <taxon>Fungi</taxon>
        <taxon>Dikarya</taxon>
        <taxon>Basidiomycota</taxon>
        <taxon>Agaricomycotina</taxon>
        <taxon>Agaricomycetes</taxon>
        <taxon>Polyporales</taxon>
        <taxon>Polyporaceae</taxon>
        <taxon>Dichomitus</taxon>
    </lineage>
</organism>
<evidence type="ECO:0000313" key="4">
    <source>
        <dbReference type="Proteomes" id="UP000292082"/>
    </source>
</evidence>
<dbReference type="InterPro" id="IPR001214">
    <property type="entry name" value="SET_dom"/>
</dbReference>
<dbReference type="PANTHER" id="PTHR47332">
    <property type="entry name" value="SET DOMAIN-CONTAINING PROTEIN 5"/>
    <property type="match status" value="1"/>
</dbReference>
<feature type="region of interest" description="Disordered" evidence="1">
    <location>
        <begin position="404"/>
        <end position="423"/>
    </location>
</feature>
<dbReference type="CDD" id="cd20071">
    <property type="entry name" value="SET_SMYD"/>
    <property type="match status" value="1"/>
</dbReference>
<dbReference type="InterPro" id="IPR053185">
    <property type="entry name" value="SET_domain_protein"/>
</dbReference>
<feature type="domain" description="SET" evidence="2">
    <location>
        <begin position="83"/>
        <end position="254"/>
    </location>
</feature>
<evidence type="ECO:0000256" key="1">
    <source>
        <dbReference type="SAM" id="MobiDB-lite"/>
    </source>
</evidence>
<proteinExistence type="predicted"/>
<feature type="compositionally biased region" description="Low complexity" evidence="1">
    <location>
        <begin position="51"/>
        <end position="63"/>
    </location>
</feature>
<dbReference type="SUPFAM" id="SSF82199">
    <property type="entry name" value="SET domain"/>
    <property type="match status" value="1"/>
</dbReference>
<feature type="compositionally biased region" description="Polar residues" evidence="1">
    <location>
        <begin position="16"/>
        <end position="27"/>
    </location>
</feature>
<reference evidence="3 4" key="1">
    <citation type="submission" date="2019-01" db="EMBL/GenBank/DDBJ databases">
        <title>Draft genome sequences of three monokaryotic isolates of the white-rot basidiomycete fungus Dichomitus squalens.</title>
        <authorList>
            <consortium name="DOE Joint Genome Institute"/>
            <person name="Lopez S.C."/>
            <person name="Andreopoulos B."/>
            <person name="Pangilinan J."/>
            <person name="Lipzen A."/>
            <person name="Riley R."/>
            <person name="Ahrendt S."/>
            <person name="Ng V."/>
            <person name="Barry K."/>
            <person name="Daum C."/>
            <person name="Grigoriev I.V."/>
            <person name="Hilden K.S."/>
            <person name="Makela M.R."/>
            <person name="de Vries R.P."/>
        </authorList>
    </citation>
    <scope>NUCLEOTIDE SEQUENCE [LARGE SCALE GENOMIC DNA]</scope>
    <source>
        <strain evidence="3 4">CBS 464.89</strain>
    </source>
</reference>
<dbReference type="SMART" id="SM00317">
    <property type="entry name" value="SET"/>
    <property type="match status" value="1"/>
</dbReference>
<dbReference type="PANTHER" id="PTHR47332:SF4">
    <property type="entry name" value="SET DOMAIN-CONTAINING PROTEIN 5"/>
    <property type="match status" value="1"/>
</dbReference>
<keyword evidence="4" id="KW-1185">Reference proteome</keyword>
<dbReference type="STRING" id="114155.A0A4Q9PZI2"/>
<dbReference type="Gene3D" id="2.170.270.10">
    <property type="entry name" value="SET domain"/>
    <property type="match status" value="1"/>
</dbReference>
<feature type="region of interest" description="Disordered" evidence="1">
    <location>
        <begin position="1"/>
        <end position="77"/>
    </location>
</feature>
<gene>
    <name evidence="3" type="ORF">BD310DRAFT_923349</name>
</gene>
<feature type="compositionally biased region" description="Acidic residues" evidence="1">
    <location>
        <begin position="39"/>
        <end position="50"/>
    </location>
</feature>
<dbReference type="InterPro" id="IPR046341">
    <property type="entry name" value="SET_dom_sf"/>
</dbReference>
<sequence length="423" mass="45965">MTTRVQSYPVRPLTRPTGNAYRNSRSSLYLVHTPTLEPMMDEETEEDGESTDSPLPTTSSSPSPVHPHEREPSSVSVVEDLSPCYQLGPSPTGGAGLFATRPIPRGTVIFAESPLFTQPLPPHRTNSTILNTLAQHSREEQCAFFALANAYKAPLPGHPVLLPALGIFETNALPCGGTLAPSEPSAGEKTAKGGKGGRASTDGGSREGIFLQAARLNHSCRPNVARTWDVGAQEMAFRALRDVAPGEELCMSYVDVDILGTREERGAEIEGAFGFVCACEACMLDGREGEESDRRRLTVRRLFEEIGTCGKEPTLGLRKVKLVIRLLNEEQLVHYETSFCFDAFQFCVMVSDFTSAKAWVKKAWEASCNTAGPDSPAARTFKMYWANPRAHQLAGMHPRMMLSGPDDLSGDEVSSRSASRASL</sequence>
<feature type="region of interest" description="Disordered" evidence="1">
    <location>
        <begin position="179"/>
        <end position="204"/>
    </location>
</feature>
<evidence type="ECO:0000259" key="2">
    <source>
        <dbReference type="PROSITE" id="PS50280"/>
    </source>
</evidence>
<dbReference type="PROSITE" id="PS50280">
    <property type="entry name" value="SET"/>
    <property type="match status" value="1"/>
</dbReference>
<name>A0A4Q9PZI2_9APHY</name>
<dbReference type="Pfam" id="PF00856">
    <property type="entry name" value="SET"/>
    <property type="match status" value="1"/>
</dbReference>